<proteinExistence type="predicted"/>
<organism evidence="1 2">
    <name type="scientific">Aliigemmobacter aestuarii</name>
    <dbReference type="NCBI Taxonomy" id="1445661"/>
    <lineage>
        <taxon>Bacteria</taxon>
        <taxon>Pseudomonadati</taxon>
        <taxon>Pseudomonadota</taxon>
        <taxon>Alphaproteobacteria</taxon>
        <taxon>Rhodobacterales</taxon>
        <taxon>Paracoccaceae</taxon>
        <taxon>Aliigemmobacter</taxon>
    </lineage>
</organism>
<dbReference type="Pfam" id="PF07310">
    <property type="entry name" value="PAS_5"/>
    <property type="match status" value="1"/>
</dbReference>
<gene>
    <name evidence="1" type="ORF">E7811_00290</name>
</gene>
<sequence length="248" mass="26290">MIIPFPGWLRATGHAGQAVQERAAQERAAQERAAERLAPLSEVRAYWEALRSDAKPGARGATGLPLRHAIDPRGMEGALDSVFLLDRIAPGLARIRLAGMQLVDLMGMDVRGMPFSALFDPPSRARLAEGLDDVFARPAALTLRLDSGHGLGRHDLTARMLVLPVEDDRGGVSLALGAIGLAGQIGRSPFRFTIAAQTVEAIATPAPGWAQLPAARQGFAEARAALSGERPRASLRLVHDAKGSAPLL</sequence>
<dbReference type="RefSeq" id="WP_136392617.1">
    <property type="nucleotide sequence ID" value="NZ_SSND01000001.1"/>
</dbReference>
<protein>
    <submittedName>
        <fullName evidence="1">PAS domain-containing protein</fullName>
    </submittedName>
</protein>
<dbReference type="Proteomes" id="UP000309450">
    <property type="component" value="Unassembled WGS sequence"/>
</dbReference>
<reference evidence="1 2" key="1">
    <citation type="submission" date="2019-04" db="EMBL/GenBank/DDBJ databases">
        <title>Draft genome sequence of Gemmobacter aestuarii sp. nov.</title>
        <authorList>
            <person name="Hameed A."/>
            <person name="Lin S.-Y."/>
            <person name="Shahina M."/>
            <person name="Lai W.-A."/>
            <person name="Young C.-C."/>
        </authorList>
    </citation>
    <scope>NUCLEOTIDE SEQUENCE [LARGE SCALE GENOMIC DNA]</scope>
    <source>
        <strain evidence="1 2">CC-PW-75</strain>
    </source>
</reference>
<dbReference type="OrthoDB" id="8478628at2"/>
<dbReference type="AlphaFoldDB" id="A0A4S3MR20"/>
<accession>A0A4S3MR20</accession>
<dbReference type="InterPro" id="IPR009922">
    <property type="entry name" value="DUF1457"/>
</dbReference>
<comment type="caution">
    <text evidence="1">The sequence shown here is derived from an EMBL/GenBank/DDBJ whole genome shotgun (WGS) entry which is preliminary data.</text>
</comment>
<evidence type="ECO:0000313" key="1">
    <source>
        <dbReference type="EMBL" id="THD84235.1"/>
    </source>
</evidence>
<dbReference type="EMBL" id="SSND01000001">
    <property type="protein sequence ID" value="THD84235.1"/>
    <property type="molecule type" value="Genomic_DNA"/>
</dbReference>
<keyword evidence="2" id="KW-1185">Reference proteome</keyword>
<evidence type="ECO:0000313" key="2">
    <source>
        <dbReference type="Proteomes" id="UP000309450"/>
    </source>
</evidence>
<name>A0A4S3MR20_9RHOB</name>